<dbReference type="EMBL" id="HG917868">
    <property type="protein sequence ID" value="CDM67702.1"/>
    <property type="molecule type" value="Genomic_DNA"/>
</dbReference>
<keyword evidence="3 9" id="KW-0813">Transport</keyword>
<feature type="domain" description="Type II secretion system protein GspF" evidence="11">
    <location>
        <begin position="270"/>
        <end position="392"/>
    </location>
</feature>
<accession>W6S098</accession>
<organism evidence="12 13">
    <name type="scientific">Clostridium bornimense</name>
    <dbReference type="NCBI Taxonomy" id="1216932"/>
    <lineage>
        <taxon>Bacteria</taxon>
        <taxon>Bacillati</taxon>
        <taxon>Bacillota</taxon>
        <taxon>Clostridia</taxon>
        <taxon>Eubacteriales</taxon>
        <taxon>Clostridiaceae</taxon>
        <taxon>Clostridium</taxon>
    </lineage>
</organism>
<dbReference type="InterPro" id="IPR001992">
    <property type="entry name" value="T2SS_GspF/T4SS_PilC_CS"/>
</dbReference>
<comment type="subcellular location">
    <subcellularLocation>
        <location evidence="1">Cell inner membrane</location>
        <topology evidence="1">Multi-pass membrane protein</topology>
    </subcellularLocation>
    <subcellularLocation>
        <location evidence="9">Cell membrane</location>
        <topology evidence="9">Multi-pass membrane protein</topology>
    </subcellularLocation>
</comment>
<keyword evidence="5" id="KW-0997">Cell inner membrane</keyword>
<keyword evidence="7 10" id="KW-1133">Transmembrane helix</keyword>
<evidence type="ECO:0000256" key="4">
    <source>
        <dbReference type="ARBA" id="ARBA00022475"/>
    </source>
</evidence>
<evidence type="ECO:0000256" key="2">
    <source>
        <dbReference type="ARBA" id="ARBA00005745"/>
    </source>
</evidence>
<feature type="transmembrane region" description="Helical" evidence="10">
    <location>
        <begin position="209"/>
        <end position="238"/>
    </location>
</feature>
<proteinExistence type="inferred from homology"/>
<dbReference type="InterPro" id="IPR018076">
    <property type="entry name" value="T2SS_GspF_dom"/>
</dbReference>
<evidence type="ECO:0000313" key="12">
    <source>
        <dbReference type="EMBL" id="CDM67702.1"/>
    </source>
</evidence>
<keyword evidence="8 10" id="KW-0472">Membrane</keyword>
<dbReference type="InterPro" id="IPR003004">
    <property type="entry name" value="GspF/PilC"/>
</dbReference>
<keyword evidence="4" id="KW-1003">Cell membrane</keyword>
<protein>
    <submittedName>
        <fullName evidence="12">Type II secretion system protein F</fullName>
    </submittedName>
</protein>
<keyword evidence="6 9" id="KW-0812">Transmembrane</keyword>
<dbReference type="GO" id="GO:0005886">
    <property type="term" value="C:plasma membrane"/>
    <property type="evidence" value="ECO:0007669"/>
    <property type="project" value="UniProtKB-SubCell"/>
</dbReference>
<dbReference type="HOGENOM" id="CLU_035032_2_1_9"/>
<dbReference type="OrthoDB" id="9805682at2"/>
<evidence type="ECO:0000256" key="7">
    <source>
        <dbReference type="ARBA" id="ARBA00022989"/>
    </source>
</evidence>
<dbReference type="GO" id="GO:0015628">
    <property type="term" value="P:protein secretion by the type II secretion system"/>
    <property type="evidence" value="ECO:0007669"/>
    <property type="project" value="TreeGrafter"/>
</dbReference>
<reference evidence="12 13" key="1">
    <citation type="submission" date="2013-11" db="EMBL/GenBank/DDBJ databases">
        <title>Complete genome sequence of Clostridum sp. M2/40.</title>
        <authorList>
            <person name="Wibberg D."/>
            <person name="Puehler A."/>
            <person name="Schlueter A."/>
        </authorList>
    </citation>
    <scope>NUCLEOTIDE SEQUENCE [LARGE SCALE GENOMIC DNA]</scope>
    <source>
        <strain evidence="13">M2/40</strain>
    </source>
</reference>
<feature type="domain" description="Type II secretion system protein GspF" evidence="11">
    <location>
        <begin position="67"/>
        <end position="190"/>
    </location>
</feature>
<dbReference type="PATRIC" id="fig|1216932.3.peg.521"/>
<dbReference type="Pfam" id="PF00482">
    <property type="entry name" value="T2SSF"/>
    <property type="match status" value="2"/>
</dbReference>
<dbReference type="Gene3D" id="1.20.81.30">
    <property type="entry name" value="Type II secretion system (T2SS), domain F"/>
    <property type="match status" value="2"/>
</dbReference>
<keyword evidence="13" id="KW-1185">Reference proteome</keyword>
<sequence>MTKFKYKAMNSHGERLAGSYEGNSKEDVISMISANGMYLLELEEVYGSKEINLRTSRRVKTKDLAVFCRQFYVMIDAGLTINTALDILSNQVSNFKLRETLKNISEDVQKGEILSNSMKKYSDVFPNLLVKMVESGEASGSLDTIMLRMAKYYEKENKINSKVKSAMIYPIILSIVAIIVLVIMMVKVVPMFVDMFQQSGAKLPWVTRALLAISGFITSYWILIIIVLTATIGGFIYYKNTEEGAYNVSKFALKLPIIRELIKKIIVSRFTRTLSTLLSSGVSLVDSIRIVAGVVNNKVAEEGLIKISEDVVKGEGLYGPVRANNLFPPMLSSMIKIGEESGALDDILDKTADFYDEELDMAVSSGTAMLEPLMIIVMGIVVAFIVFAIMLPMFDMYQQI</sequence>
<name>W6S098_9CLOT</name>
<gene>
    <name evidence="12" type="ORF">CM240_0537</name>
</gene>
<evidence type="ECO:0000313" key="13">
    <source>
        <dbReference type="Proteomes" id="UP000019426"/>
    </source>
</evidence>
<evidence type="ECO:0000256" key="5">
    <source>
        <dbReference type="ARBA" id="ARBA00022519"/>
    </source>
</evidence>
<feature type="transmembrane region" description="Helical" evidence="10">
    <location>
        <begin position="373"/>
        <end position="394"/>
    </location>
</feature>
<dbReference type="STRING" id="1216932.CM240_0537"/>
<comment type="similarity">
    <text evidence="2 9">Belongs to the GSP F family.</text>
</comment>
<evidence type="ECO:0000256" key="9">
    <source>
        <dbReference type="RuleBase" id="RU003923"/>
    </source>
</evidence>
<dbReference type="eggNOG" id="COG1459">
    <property type="taxonomic scope" value="Bacteria"/>
</dbReference>
<evidence type="ECO:0000256" key="10">
    <source>
        <dbReference type="SAM" id="Phobius"/>
    </source>
</evidence>
<dbReference type="PROSITE" id="PS00874">
    <property type="entry name" value="T2SP_F"/>
    <property type="match status" value="1"/>
</dbReference>
<dbReference type="PANTHER" id="PTHR30012:SF0">
    <property type="entry name" value="TYPE II SECRETION SYSTEM PROTEIN F-RELATED"/>
    <property type="match status" value="1"/>
</dbReference>
<feature type="transmembrane region" description="Helical" evidence="10">
    <location>
        <begin position="167"/>
        <end position="189"/>
    </location>
</feature>
<evidence type="ECO:0000256" key="3">
    <source>
        <dbReference type="ARBA" id="ARBA00022448"/>
    </source>
</evidence>
<dbReference type="Proteomes" id="UP000019426">
    <property type="component" value="Chromosome M2/40_rep1"/>
</dbReference>
<evidence type="ECO:0000256" key="1">
    <source>
        <dbReference type="ARBA" id="ARBA00004429"/>
    </source>
</evidence>
<dbReference type="PRINTS" id="PR00812">
    <property type="entry name" value="BCTERIALGSPF"/>
</dbReference>
<evidence type="ECO:0000259" key="11">
    <source>
        <dbReference type="Pfam" id="PF00482"/>
    </source>
</evidence>
<dbReference type="RefSeq" id="WP_044036202.1">
    <property type="nucleotide sequence ID" value="NZ_HG917868.1"/>
</dbReference>
<dbReference type="PANTHER" id="PTHR30012">
    <property type="entry name" value="GENERAL SECRETION PATHWAY PROTEIN"/>
    <property type="match status" value="1"/>
</dbReference>
<evidence type="ECO:0000256" key="6">
    <source>
        <dbReference type="ARBA" id="ARBA00022692"/>
    </source>
</evidence>
<evidence type="ECO:0000256" key="8">
    <source>
        <dbReference type="ARBA" id="ARBA00023136"/>
    </source>
</evidence>
<dbReference type="AlphaFoldDB" id="W6S098"/>
<dbReference type="KEGG" id="clt:CM240_0537"/>
<dbReference type="FunFam" id="1.20.81.30:FF:000001">
    <property type="entry name" value="Type II secretion system protein F"/>
    <property type="match status" value="2"/>
</dbReference>
<dbReference type="InterPro" id="IPR042094">
    <property type="entry name" value="T2SS_GspF_sf"/>
</dbReference>